<dbReference type="Proteomes" id="UP001558481">
    <property type="component" value="Unassembled WGS sequence"/>
</dbReference>
<dbReference type="PANTHER" id="PTHR30173:SF43">
    <property type="entry name" value="ECF RNA POLYMERASE SIGMA FACTOR SIGI-RELATED"/>
    <property type="match status" value="1"/>
</dbReference>
<sequence>MSEKGPEALAEVFQAERRRLIGQAQRTLGSRTDAEDAVQEAWIRLARQDPHTVDNLSGWLTTVVGRVCLDMLRALKIRPETTYDDVPDFVVTEDLVAGPEEETLLADSVGAASTVVLSTLRRPERLAFVLHDTFAVPFDEIGQILNTSPRSARNPTQWLRGHSRGSLAVDSPSNWVLSHSASTRAKPDRAWSLQNRCLGTSAPVPAVNPHLQTRQKGPGTIKFQDPSVIHLPTHLTTMTRLRTKVEL</sequence>
<proteinExistence type="predicted"/>
<evidence type="ECO:0000313" key="2">
    <source>
        <dbReference type="EMBL" id="MEX3595035.1"/>
    </source>
</evidence>
<dbReference type="InterPro" id="IPR007627">
    <property type="entry name" value="RNA_pol_sigma70_r2"/>
</dbReference>
<dbReference type="InterPro" id="IPR052704">
    <property type="entry name" value="ECF_Sigma-70_Domain"/>
</dbReference>
<dbReference type="EMBL" id="JAYWLU010000009">
    <property type="protein sequence ID" value="MEX3595035.1"/>
    <property type="molecule type" value="Genomic_DNA"/>
</dbReference>
<keyword evidence="3" id="KW-1185">Reference proteome</keyword>
<dbReference type="PANTHER" id="PTHR30173">
    <property type="entry name" value="SIGMA 19 FACTOR"/>
    <property type="match status" value="1"/>
</dbReference>
<dbReference type="InterPro" id="IPR014284">
    <property type="entry name" value="RNA_pol_sigma-70_dom"/>
</dbReference>
<protein>
    <submittedName>
        <fullName evidence="2">Sigma-70 family RNA polymerase sigma factor</fullName>
    </submittedName>
</protein>
<dbReference type="Pfam" id="PF04542">
    <property type="entry name" value="Sigma70_r2"/>
    <property type="match status" value="1"/>
</dbReference>
<gene>
    <name evidence="2" type="ORF">VVR66_09950</name>
</gene>
<reference evidence="2 3" key="1">
    <citation type="journal article" date="2024" name="Fungal Genet. Biol.">
        <title>The porcine skin microbiome exhibits broad fungal antagonism.</title>
        <authorList>
            <person name="De La Cruz K.F."/>
            <person name="Townsend E.C."/>
            <person name="Alex Cheong J.Z."/>
            <person name="Salamzade R."/>
            <person name="Liu A."/>
            <person name="Sandstrom S."/>
            <person name="Davila E."/>
            <person name="Huang L."/>
            <person name="Xu K.H."/>
            <person name="Wu S.Y."/>
            <person name="Meudt J.J."/>
            <person name="Shanmuganayagam D."/>
            <person name="Gibson A.L.F."/>
            <person name="Kalan L.R."/>
        </authorList>
    </citation>
    <scope>NUCLEOTIDE SEQUENCE [LARGE SCALE GENOMIC DNA]</scope>
    <source>
        <strain evidence="2 3">LK2625</strain>
    </source>
</reference>
<name>A0ABV3V544_9MICC</name>
<accession>A0ABV3V544</accession>
<feature type="non-terminal residue" evidence="2">
    <location>
        <position position="247"/>
    </location>
</feature>
<comment type="caution">
    <text evidence="2">The sequence shown here is derived from an EMBL/GenBank/DDBJ whole genome shotgun (WGS) entry which is preliminary data.</text>
</comment>
<dbReference type="NCBIfam" id="TIGR02937">
    <property type="entry name" value="sigma70-ECF"/>
    <property type="match status" value="1"/>
</dbReference>
<dbReference type="SUPFAM" id="SSF88946">
    <property type="entry name" value="Sigma2 domain of RNA polymerase sigma factors"/>
    <property type="match status" value="1"/>
</dbReference>
<feature type="domain" description="RNA polymerase sigma-70 region 2" evidence="1">
    <location>
        <begin position="13"/>
        <end position="74"/>
    </location>
</feature>
<dbReference type="InterPro" id="IPR013325">
    <property type="entry name" value="RNA_pol_sigma_r2"/>
</dbReference>
<evidence type="ECO:0000313" key="3">
    <source>
        <dbReference type="Proteomes" id="UP001558481"/>
    </source>
</evidence>
<dbReference type="RefSeq" id="WP_368629434.1">
    <property type="nucleotide sequence ID" value="NZ_JAYWLU010000009.1"/>
</dbReference>
<evidence type="ECO:0000259" key="1">
    <source>
        <dbReference type="Pfam" id="PF04542"/>
    </source>
</evidence>
<dbReference type="Gene3D" id="1.10.1740.10">
    <property type="match status" value="1"/>
</dbReference>
<organism evidence="2 3">
    <name type="scientific">Kocuria carniphila</name>
    <dbReference type="NCBI Taxonomy" id="262208"/>
    <lineage>
        <taxon>Bacteria</taxon>
        <taxon>Bacillati</taxon>
        <taxon>Actinomycetota</taxon>
        <taxon>Actinomycetes</taxon>
        <taxon>Micrococcales</taxon>
        <taxon>Micrococcaceae</taxon>
        <taxon>Kocuria</taxon>
    </lineage>
</organism>